<proteinExistence type="predicted"/>
<organism evidence="1 2">
    <name type="scientific">Acidianus hospitalis</name>
    <dbReference type="NCBI Taxonomy" id="563177"/>
    <lineage>
        <taxon>Archaea</taxon>
        <taxon>Thermoproteota</taxon>
        <taxon>Thermoprotei</taxon>
        <taxon>Sulfolobales</taxon>
        <taxon>Sulfolobaceae</taxon>
        <taxon>Acidianus</taxon>
    </lineage>
</organism>
<accession>A0A2T9XAY0</accession>
<name>A0A2T9XAY0_9CREN</name>
<comment type="caution">
    <text evidence="1">The sequence shown here is derived from an EMBL/GenBank/DDBJ whole genome shotgun (WGS) entry which is preliminary data.</text>
</comment>
<dbReference type="Proteomes" id="UP000245638">
    <property type="component" value="Unassembled WGS sequence"/>
</dbReference>
<evidence type="ECO:0000313" key="1">
    <source>
        <dbReference type="EMBL" id="PVU77213.1"/>
    </source>
</evidence>
<dbReference type="EMBL" id="QEFD01000043">
    <property type="protein sequence ID" value="PVU77213.1"/>
    <property type="molecule type" value="Genomic_DNA"/>
</dbReference>
<dbReference type="RefSeq" id="WP_013776845.1">
    <property type="nucleotide sequence ID" value="NC_015518.1"/>
</dbReference>
<dbReference type="AlphaFoldDB" id="A0A2T9XAY0"/>
<reference evidence="1 2" key="1">
    <citation type="journal article" date="2015" name="Appl. Environ. Microbiol.">
        <title>Nanoarchaeota, Their Sulfolobales Host, and Nanoarchaeota Virus Distribution across Yellowstone National Park Hot Springs.</title>
        <authorList>
            <person name="Munson-McGee J.H."/>
            <person name="Field E.K."/>
            <person name="Bateson M."/>
            <person name="Rooney C."/>
            <person name="Stepanauskas R."/>
            <person name="Young M.J."/>
        </authorList>
    </citation>
    <scope>NUCLEOTIDE SEQUENCE [LARGE SCALE GENOMIC DNA]</scope>
    <source>
        <strain evidence="1">SCGC AC-742_N10</strain>
    </source>
</reference>
<dbReference type="OMA" id="RSRNHAY"/>
<protein>
    <submittedName>
        <fullName evidence="1">VapB-type antitoxin</fullName>
    </submittedName>
</protein>
<gene>
    <name evidence="1" type="ORF">DDW13_01240</name>
</gene>
<evidence type="ECO:0000313" key="2">
    <source>
        <dbReference type="Proteomes" id="UP000245638"/>
    </source>
</evidence>
<sequence>MSITITIKVDRSIAELIEKMIKLGIAKSKNEAVNLLIEYGKAEIEKKIREEEKVEELVNKWLKEGFPYKHLDTSDLREERYG</sequence>